<dbReference type="AlphaFoldDB" id="A0A1G8EQB4"/>
<dbReference type="STRING" id="633440.SAMN05421869_10368"/>
<protein>
    <submittedName>
        <fullName evidence="3">Uncharacterized protein</fullName>
    </submittedName>
</protein>
<name>A0A1G8EQB4_9ACTN</name>
<evidence type="ECO:0000256" key="2">
    <source>
        <dbReference type="SAM" id="Phobius"/>
    </source>
</evidence>
<keyword evidence="4" id="KW-1185">Reference proteome</keyword>
<dbReference type="EMBL" id="FNDJ01000003">
    <property type="protein sequence ID" value="SDH72103.1"/>
    <property type="molecule type" value="Genomic_DNA"/>
</dbReference>
<sequence length="246" mass="26063">MQYGSQPPASGGNNALVIGLVVGLVVLVLGGGAVGAFLYLNAPDPLTTVTMPKITTIPEPSEDTSDSPSNPPVTDEPTEPSATPTESDSPSAGADSPLSDTEFKDWDFKLGDVALQAQKVGGWTYDDCDPVDGKGGVLAKNDCEQAIELAYSARSGHVKAVQVIMAFPTKEDASATATRLTSLSSDAVKWRKDKTHSTYAFGKYAAAAMGKYVIYTVVTADNTGKSQAPRYLSYLQSDHANYFIWR</sequence>
<reference evidence="3 4" key="1">
    <citation type="submission" date="2016-10" db="EMBL/GenBank/DDBJ databases">
        <authorList>
            <person name="de Groot N.N."/>
        </authorList>
    </citation>
    <scope>NUCLEOTIDE SEQUENCE [LARGE SCALE GENOMIC DNA]</scope>
    <source>
        <strain evidence="3 4">CGMCC 4.6533</strain>
    </source>
</reference>
<dbReference type="Proteomes" id="UP000199202">
    <property type="component" value="Unassembled WGS sequence"/>
</dbReference>
<gene>
    <name evidence="3" type="ORF">SAMN05421869_10368</name>
</gene>
<evidence type="ECO:0000313" key="4">
    <source>
        <dbReference type="Proteomes" id="UP000199202"/>
    </source>
</evidence>
<evidence type="ECO:0000313" key="3">
    <source>
        <dbReference type="EMBL" id="SDH72103.1"/>
    </source>
</evidence>
<feature type="region of interest" description="Disordered" evidence="1">
    <location>
        <begin position="55"/>
        <end position="98"/>
    </location>
</feature>
<keyword evidence="2" id="KW-1133">Transmembrane helix</keyword>
<feature type="transmembrane region" description="Helical" evidence="2">
    <location>
        <begin position="15"/>
        <end position="40"/>
    </location>
</feature>
<organism evidence="3 4">
    <name type="scientific">Nonomuraea jiangxiensis</name>
    <dbReference type="NCBI Taxonomy" id="633440"/>
    <lineage>
        <taxon>Bacteria</taxon>
        <taxon>Bacillati</taxon>
        <taxon>Actinomycetota</taxon>
        <taxon>Actinomycetes</taxon>
        <taxon>Streptosporangiales</taxon>
        <taxon>Streptosporangiaceae</taxon>
        <taxon>Nonomuraea</taxon>
    </lineage>
</organism>
<evidence type="ECO:0000256" key="1">
    <source>
        <dbReference type="SAM" id="MobiDB-lite"/>
    </source>
</evidence>
<keyword evidence="2" id="KW-0812">Transmembrane</keyword>
<keyword evidence="2" id="KW-0472">Membrane</keyword>
<accession>A0A1G8EQB4</accession>
<feature type="compositionally biased region" description="Polar residues" evidence="1">
    <location>
        <begin position="80"/>
        <end position="90"/>
    </location>
</feature>
<proteinExistence type="predicted"/>